<comment type="caution">
    <text evidence="4">The sequence shown here is derived from an EMBL/GenBank/DDBJ whole genome shotgun (WGS) entry which is preliminary data.</text>
</comment>
<proteinExistence type="inferred from homology"/>
<comment type="function">
    <text evidence="3">A probable RNA chaperone. Forms a complex with KhpB which binds to cellular RNA and controls its expression. Plays a role in peptidoglycan (PG) homeostasis and cell length regulation.</text>
</comment>
<keyword evidence="3" id="KW-0143">Chaperone</keyword>
<comment type="subcellular location">
    <subcellularLocation>
        <location evidence="3">Cytoplasm</location>
    </subcellularLocation>
</comment>
<dbReference type="HAMAP" id="MF_00088">
    <property type="entry name" value="KhpA"/>
    <property type="match status" value="1"/>
</dbReference>
<dbReference type="GO" id="GO:0003723">
    <property type="term" value="F:RNA binding"/>
    <property type="evidence" value="ECO:0007669"/>
    <property type="project" value="UniProtKB-UniRule"/>
</dbReference>
<evidence type="ECO:0000256" key="1">
    <source>
        <dbReference type="ARBA" id="ARBA00022490"/>
    </source>
</evidence>
<organism evidence="4 5">
    <name type="scientific">Halalkalibacter suaedae</name>
    <dbReference type="NCBI Taxonomy" id="2822140"/>
    <lineage>
        <taxon>Bacteria</taxon>
        <taxon>Bacillati</taxon>
        <taxon>Bacillota</taxon>
        <taxon>Bacilli</taxon>
        <taxon>Bacillales</taxon>
        <taxon>Bacillaceae</taxon>
        <taxon>Halalkalibacter</taxon>
    </lineage>
</organism>
<evidence type="ECO:0000256" key="3">
    <source>
        <dbReference type="HAMAP-Rule" id="MF_00088"/>
    </source>
</evidence>
<dbReference type="InterPro" id="IPR009019">
    <property type="entry name" value="KH_sf_prok-type"/>
</dbReference>
<dbReference type="Gene3D" id="3.30.300.20">
    <property type="match status" value="1"/>
</dbReference>
<dbReference type="GO" id="GO:0009252">
    <property type="term" value="P:peptidoglycan biosynthetic process"/>
    <property type="evidence" value="ECO:0007669"/>
    <property type="project" value="UniProtKB-UniRule"/>
</dbReference>
<evidence type="ECO:0000256" key="2">
    <source>
        <dbReference type="ARBA" id="ARBA00022884"/>
    </source>
</evidence>
<comment type="subunit">
    <text evidence="3">Forms a complex with KhpB.</text>
</comment>
<evidence type="ECO:0000313" key="5">
    <source>
        <dbReference type="Proteomes" id="UP000678228"/>
    </source>
</evidence>
<dbReference type="PANTHER" id="PTHR34654:SF1">
    <property type="entry name" value="RNA-BINDING PROTEIN KHPA"/>
    <property type="match status" value="1"/>
</dbReference>
<keyword evidence="5" id="KW-1185">Reference proteome</keyword>
<comment type="similarity">
    <text evidence="3">Belongs to the KhpA RNA-binding protein family.</text>
</comment>
<keyword evidence="2 3" id="KW-0694">RNA-binding</keyword>
<dbReference type="RefSeq" id="WP_210597763.1">
    <property type="nucleotide sequence ID" value="NZ_JAGKSQ010000005.1"/>
</dbReference>
<dbReference type="InterPro" id="IPR020627">
    <property type="entry name" value="KhpA"/>
</dbReference>
<dbReference type="InterPro" id="IPR015946">
    <property type="entry name" value="KH_dom-like_a/b"/>
</dbReference>
<dbReference type="GO" id="GO:0071555">
    <property type="term" value="P:cell wall organization"/>
    <property type="evidence" value="ECO:0007669"/>
    <property type="project" value="UniProtKB-KW"/>
</dbReference>
<dbReference type="PANTHER" id="PTHR34654">
    <property type="entry name" value="UPF0109 PROTEIN SCO5592"/>
    <property type="match status" value="1"/>
</dbReference>
<dbReference type="AlphaFoldDB" id="A0A941APR3"/>
<evidence type="ECO:0000313" key="4">
    <source>
        <dbReference type="EMBL" id="MBP3952061.1"/>
    </source>
</evidence>
<keyword evidence="3" id="KW-0961">Cell wall biogenesis/degradation</keyword>
<dbReference type="Proteomes" id="UP000678228">
    <property type="component" value="Unassembled WGS sequence"/>
</dbReference>
<keyword evidence="1 3" id="KW-0963">Cytoplasm</keyword>
<gene>
    <name evidence="3" type="primary">khpA</name>
    <name evidence="4" type="ORF">J7W16_13050</name>
</gene>
<reference evidence="4" key="1">
    <citation type="submission" date="2021-03" db="EMBL/GenBank/DDBJ databases">
        <title>Bacillus suaedae sp. nov., isolated from Suaeda aralocaspica.</title>
        <authorList>
            <person name="Lei R.F.R."/>
        </authorList>
    </citation>
    <scope>NUCLEOTIDE SEQUENCE</scope>
    <source>
        <strain evidence="4">YZJH907-2</strain>
    </source>
</reference>
<dbReference type="GO" id="GO:0008360">
    <property type="term" value="P:regulation of cell shape"/>
    <property type="evidence" value="ECO:0007669"/>
    <property type="project" value="UniProtKB-KW"/>
</dbReference>
<dbReference type="SUPFAM" id="SSF54814">
    <property type="entry name" value="Prokaryotic type KH domain (KH-domain type II)"/>
    <property type="match status" value="1"/>
</dbReference>
<name>A0A941APR3_9BACI</name>
<keyword evidence="3" id="KW-0133">Cell shape</keyword>
<protein>
    <recommendedName>
        <fullName evidence="3">RNA-binding protein KhpA</fullName>
    </recommendedName>
    <alternativeName>
        <fullName evidence="3">KH-domain protein A</fullName>
    </alternativeName>
</protein>
<dbReference type="PROSITE" id="PS50084">
    <property type="entry name" value="KH_TYPE_1"/>
    <property type="match status" value="1"/>
</dbReference>
<dbReference type="EMBL" id="JAGKSQ010000005">
    <property type="protein sequence ID" value="MBP3952061.1"/>
    <property type="molecule type" value="Genomic_DNA"/>
</dbReference>
<dbReference type="CDD" id="cd22533">
    <property type="entry name" value="KH-II_YlqC-like"/>
    <property type="match status" value="1"/>
</dbReference>
<sequence>MKPLLEHMVKALVDHPDEIQVKEVIEGQTLRLQLFVHTDDIGKVIGKQGKTARAIRTVLSAAPSPHKRVQLDIME</sequence>
<dbReference type="GO" id="GO:0005737">
    <property type="term" value="C:cytoplasm"/>
    <property type="evidence" value="ECO:0007669"/>
    <property type="project" value="UniProtKB-SubCell"/>
</dbReference>
<dbReference type="Pfam" id="PF13083">
    <property type="entry name" value="KH_KhpA-B"/>
    <property type="match status" value="1"/>
</dbReference>
<accession>A0A941APR3</accession>